<protein>
    <submittedName>
        <fullName evidence="2 3">Uncharacterized protein</fullName>
    </submittedName>
</protein>
<organism evidence="2">
    <name type="scientific">Physcomitrium patens</name>
    <name type="common">Spreading-leaved earth moss</name>
    <name type="synonym">Physcomitrella patens</name>
    <dbReference type="NCBI Taxonomy" id="3218"/>
    <lineage>
        <taxon>Eukaryota</taxon>
        <taxon>Viridiplantae</taxon>
        <taxon>Streptophyta</taxon>
        <taxon>Embryophyta</taxon>
        <taxon>Bryophyta</taxon>
        <taxon>Bryophytina</taxon>
        <taxon>Bryopsida</taxon>
        <taxon>Funariidae</taxon>
        <taxon>Funariales</taxon>
        <taxon>Funariaceae</taxon>
        <taxon>Physcomitrium</taxon>
    </lineage>
</organism>
<dbReference type="AlphaFoldDB" id="A0A2K1KGM1"/>
<reference evidence="2 4" key="2">
    <citation type="journal article" date="2018" name="Plant J.">
        <title>The Physcomitrella patens chromosome-scale assembly reveals moss genome structure and evolution.</title>
        <authorList>
            <person name="Lang D."/>
            <person name="Ullrich K.K."/>
            <person name="Murat F."/>
            <person name="Fuchs J."/>
            <person name="Jenkins J."/>
            <person name="Haas F.B."/>
            <person name="Piednoel M."/>
            <person name="Gundlach H."/>
            <person name="Van Bel M."/>
            <person name="Meyberg R."/>
            <person name="Vives C."/>
            <person name="Morata J."/>
            <person name="Symeonidi A."/>
            <person name="Hiss M."/>
            <person name="Muchero W."/>
            <person name="Kamisugi Y."/>
            <person name="Saleh O."/>
            <person name="Blanc G."/>
            <person name="Decker E.L."/>
            <person name="van Gessel N."/>
            <person name="Grimwood J."/>
            <person name="Hayes R.D."/>
            <person name="Graham S.W."/>
            <person name="Gunter L.E."/>
            <person name="McDaniel S.F."/>
            <person name="Hoernstein S.N.W."/>
            <person name="Larsson A."/>
            <person name="Li F.W."/>
            <person name="Perroud P.F."/>
            <person name="Phillips J."/>
            <person name="Ranjan P."/>
            <person name="Rokshar D.S."/>
            <person name="Rothfels C.J."/>
            <person name="Schneider L."/>
            <person name="Shu S."/>
            <person name="Stevenson D.W."/>
            <person name="Thummler F."/>
            <person name="Tillich M."/>
            <person name="Villarreal Aguilar J.C."/>
            <person name="Widiez T."/>
            <person name="Wong G.K."/>
            <person name="Wymore A."/>
            <person name="Zhang Y."/>
            <person name="Zimmer A.D."/>
            <person name="Quatrano R.S."/>
            <person name="Mayer K.F.X."/>
            <person name="Goodstein D."/>
            <person name="Casacuberta J.M."/>
            <person name="Vandepoele K."/>
            <person name="Reski R."/>
            <person name="Cuming A.C."/>
            <person name="Tuskan G.A."/>
            <person name="Maumus F."/>
            <person name="Salse J."/>
            <person name="Schmutz J."/>
            <person name="Rensing S.A."/>
        </authorList>
    </citation>
    <scope>NUCLEOTIDE SEQUENCE [LARGE SCALE GENOMIC DNA]</scope>
    <source>
        <strain evidence="3 4">cv. Gransden 2004</strain>
    </source>
</reference>
<accession>A0A2K1KGM1</accession>
<sequence length="63" mass="7258">MQPFLFFSPSHLPSFLPSPSLLPFQVFYILINILCCIVVTNYKNNPHISLNNRRDGLYTTLSN</sequence>
<keyword evidence="4" id="KW-1185">Reference proteome</keyword>
<dbReference type="Gramene" id="Pp3c6_21270V3.2">
    <property type="protein sequence ID" value="PAC:32976984.CDS.1"/>
    <property type="gene ID" value="Pp3c6_21270"/>
</dbReference>
<evidence type="ECO:0000313" key="3">
    <source>
        <dbReference type="EnsemblPlants" id="PAC:32976983.CDS.1"/>
    </source>
</evidence>
<reference evidence="2 4" key="1">
    <citation type="journal article" date="2008" name="Science">
        <title>The Physcomitrella genome reveals evolutionary insights into the conquest of land by plants.</title>
        <authorList>
            <person name="Rensing S."/>
            <person name="Lang D."/>
            <person name="Zimmer A."/>
            <person name="Terry A."/>
            <person name="Salamov A."/>
            <person name="Shapiro H."/>
            <person name="Nishiyama T."/>
            <person name="Perroud P.-F."/>
            <person name="Lindquist E."/>
            <person name="Kamisugi Y."/>
            <person name="Tanahashi T."/>
            <person name="Sakakibara K."/>
            <person name="Fujita T."/>
            <person name="Oishi K."/>
            <person name="Shin-I T."/>
            <person name="Kuroki Y."/>
            <person name="Toyoda A."/>
            <person name="Suzuki Y."/>
            <person name="Hashimoto A."/>
            <person name="Yamaguchi K."/>
            <person name="Sugano A."/>
            <person name="Kohara Y."/>
            <person name="Fujiyama A."/>
            <person name="Anterola A."/>
            <person name="Aoki S."/>
            <person name="Ashton N."/>
            <person name="Barbazuk W.B."/>
            <person name="Barker E."/>
            <person name="Bennetzen J."/>
            <person name="Bezanilla M."/>
            <person name="Blankenship R."/>
            <person name="Cho S.H."/>
            <person name="Dutcher S."/>
            <person name="Estelle M."/>
            <person name="Fawcett J.A."/>
            <person name="Gundlach H."/>
            <person name="Hanada K."/>
            <person name="Heyl A."/>
            <person name="Hicks K.A."/>
            <person name="Hugh J."/>
            <person name="Lohr M."/>
            <person name="Mayer K."/>
            <person name="Melkozernov A."/>
            <person name="Murata T."/>
            <person name="Nelson D."/>
            <person name="Pils B."/>
            <person name="Prigge M."/>
            <person name="Reiss B."/>
            <person name="Renner T."/>
            <person name="Rombauts S."/>
            <person name="Rushton P."/>
            <person name="Sanderfoot A."/>
            <person name="Schween G."/>
            <person name="Shiu S.-H."/>
            <person name="Stueber K."/>
            <person name="Theodoulou F.L."/>
            <person name="Tu H."/>
            <person name="Van de Peer Y."/>
            <person name="Verrier P.J."/>
            <person name="Waters E."/>
            <person name="Wood A."/>
            <person name="Yang L."/>
            <person name="Cove D."/>
            <person name="Cuming A."/>
            <person name="Hasebe M."/>
            <person name="Lucas S."/>
            <person name="Mishler D.B."/>
            <person name="Reski R."/>
            <person name="Grigoriev I."/>
            <person name="Quatrano R.S."/>
            <person name="Boore J.L."/>
        </authorList>
    </citation>
    <scope>NUCLEOTIDE SEQUENCE [LARGE SCALE GENOMIC DNA]</scope>
    <source>
        <strain evidence="3 4">cv. Gransden 2004</strain>
    </source>
</reference>
<dbReference type="Proteomes" id="UP000006727">
    <property type="component" value="Chromosome 6"/>
</dbReference>
<dbReference type="InParanoid" id="A0A2K1KGM1"/>
<dbReference type="PaxDb" id="3218-PP1S14_378V6.1"/>
<proteinExistence type="predicted"/>
<dbReference type="EnsemblPlants" id="Pp3c6_21270V3.1">
    <property type="protein sequence ID" value="PAC:32976983.CDS.1"/>
    <property type="gene ID" value="Pp3c6_21270"/>
</dbReference>
<dbReference type="Gramene" id="Pp3c6_21270V3.1">
    <property type="protein sequence ID" value="PAC:32976983.CDS.1"/>
    <property type="gene ID" value="Pp3c6_21270"/>
</dbReference>
<keyword evidence="1" id="KW-0472">Membrane</keyword>
<keyword evidence="1" id="KW-1133">Transmembrane helix</keyword>
<gene>
    <name evidence="2" type="ORF">PHYPA_009284</name>
</gene>
<feature type="transmembrane region" description="Helical" evidence="1">
    <location>
        <begin position="20"/>
        <end position="42"/>
    </location>
</feature>
<evidence type="ECO:0000313" key="2">
    <source>
        <dbReference type="EMBL" id="PNR52909.1"/>
    </source>
</evidence>
<dbReference type="EMBL" id="ABEU02000006">
    <property type="protein sequence ID" value="PNR52909.1"/>
    <property type="molecule type" value="Genomic_DNA"/>
</dbReference>
<dbReference type="EnsemblPlants" id="Pp3c6_21270V3.2">
    <property type="protein sequence ID" value="PAC:32976984.CDS.1"/>
    <property type="gene ID" value="Pp3c6_21270"/>
</dbReference>
<evidence type="ECO:0000256" key="1">
    <source>
        <dbReference type="SAM" id="Phobius"/>
    </source>
</evidence>
<reference evidence="3" key="3">
    <citation type="submission" date="2020-12" db="UniProtKB">
        <authorList>
            <consortium name="EnsemblPlants"/>
        </authorList>
    </citation>
    <scope>IDENTIFICATION</scope>
</reference>
<evidence type="ECO:0000313" key="4">
    <source>
        <dbReference type="Proteomes" id="UP000006727"/>
    </source>
</evidence>
<keyword evidence="1" id="KW-0812">Transmembrane</keyword>
<name>A0A2K1KGM1_PHYPA</name>